<sequence>MVDSNSTGDNELDALYEQVLHCEPAIAPQDVERLADLVLNQERVGRNWRLTAVIAGKGGEFYRELAEDAAKAEVFAPVTESLLDFAKLLRQVADLADSASARIMVAGCNHERFLDWVKEPA</sequence>
<proteinExistence type="predicted"/>
<reference evidence="1 2" key="1">
    <citation type="submission" date="2019-09" db="EMBL/GenBank/DDBJ databases">
        <authorList>
            <person name="Depoorter E."/>
        </authorList>
    </citation>
    <scope>NUCLEOTIDE SEQUENCE [LARGE SCALE GENOMIC DNA]</scope>
    <source>
        <strain evidence="1">LMG 6863</strain>
    </source>
</reference>
<name>A0A6P2N751_BURL3</name>
<dbReference type="RefSeq" id="WP_085509413.1">
    <property type="nucleotide sequence ID" value="NZ_CABVPY010000027.1"/>
</dbReference>
<dbReference type="EMBL" id="CABVPY010000027">
    <property type="protein sequence ID" value="VWB88138.1"/>
    <property type="molecule type" value="Genomic_DNA"/>
</dbReference>
<dbReference type="AlphaFoldDB" id="A0A6P2N751"/>
<organism evidence="1 2">
    <name type="scientific">Burkholderia lata (strain ATCC 17760 / DSM 23089 / LMG 22485 / NCIMB 9086 / R18194 / 383)</name>
    <dbReference type="NCBI Taxonomy" id="482957"/>
    <lineage>
        <taxon>Bacteria</taxon>
        <taxon>Pseudomonadati</taxon>
        <taxon>Pseudomonadota</taxon>
        <taxon>Betaproteobacteria</taxon>
        <taxon>Burkholderiales</taxon>
        <taxon>Burkholderiaceae</taxon>
        <taxon>Burkholderia</taxon>
        <taxon>Burkholderia cepacia complex</taxon>
    </lineage>
</organism>
<evidence type="ECO:0000313" key="1">
    <source>
        <dbReference type="EMBL" id="VWB88138.1"/>
    </source>
</evidence>
<protein>
    <submittedName>
        <fullName evidence="1">Uncharacterized protein</fullName>
    </submittedName>
</protein>
<evidence type="ECO:0000313" key="2">
    <source>
        <dbReference type="Proteomes" id="UP000494170"/>
    </source>
</evidence>
<accession>A0A6P2N751</accession>
<gene>
    <name evidence="1" type="ORF">BLA6863_04196</name>
</gene>
<dbReference type="Proteomes" id="UP000494170">
    <property type="component" value="Unassembled WGS sequence"/>
</dbReference>